<dbReference type="RefSeq" id="WP_090032209.1">
    <property type="nucleotide sequence ID" value="NZ_BONM01000006.1"/>
</dbReference>
<gene>
    <name evidence="2" type="ORF">SAMN05421867_10645</name>
</gene>
<organism evidence="2 3">
    <name type="scientific">Cellulomonas marina</name>
    <dbReference type="NCBI Taxonomy" id="988821"/>
    <lineage>
        <taxon>Bacteria</taxon>
        <taxon>Bacillati</taxon>
        <taxon>Actinomycetota</taxon>
        <taxon>Actinomycetes</taxon>
        <taxon>Micrococcales</taxon>
        <taxon>Cellulomonadaceae</taxon>
        <taxon>Cellulomonas</taxon>
    </lineage>
</organism>
<reference evidence="2 3" key="1">
    <citation type="submission" date="2016-10" db="EMBL/GenBank/DDBJ databases">
        <authorList>
            <person name="de Groot N.N."/>
        </authorList>
    </citation>
    <scope>NUCLEOTIDE SEQUENCE [LARGE SCALE GENOMIC DNA]</scope>
    <source>
        <strain evidence="2 3">CGMCC 4.6945</strain>
    </source>
</reference>
<feature type="region of interest" description="Disordered" evidence="1">
    <location>
        <begin position="74"/>
        <end position="120"/>
    </location>
</feature>
<evidence type="ECO:0000313" key="2">
    <source>
        <dbReference type="EMBL" id="SFB05678.1"/>
    </source>
</evidence>
<sequence length="120" mass="12044">MRGKVAFVLGAGVGYVLGTRAGRQQFDRLKAQADKVWQNPKVQDYVHGAEDQVATFAKSQGSALKDKAVGAAKAKLQGSSGSSSTEPTPGVDPTAGAPATPPRTASGEPGPSAPGGTPQG</sequence>
<dbReference type="EMBL" id="FOKA01000006">
    <property type="protein sequence ID" value="SFB05678.1"/>
    <property type="molecule type" value="Genomic_DNA"/>
</dbReference>
<feature type="compositionally biased region" description="Low complexity" evidence="1">
    <location>
        <begin position="78"/>
        <end position="120"/>
    </location>
</feature>
<keyword evidence="3" id="KW-1185">Reference proteome</keyword>
<dbReference type="AlphaFoldDB" id="A0A1I0XZQ5"/>
<accession>A0A1I0XZQ5</accession>
<evidence type="ECO:0000313" key="3">
    <source>
        <dbReference type="Proteomes" id="UP000199012"/>
    </source>
</evidence>
<name>A0A1I0XZQ5_9CELL</name>
<dbReference type="Proteomes" id="UP000199012">
    <property type="component" value="Unassembled WGS sequence"/>
</dbReference>
<dbReference type="OrthoDB" id="5125216at2"/>
<proteinExistence type="predicted"/>
<evidence type="ECO:0008006" key="4">
    <source>
        <dbReference type="Google" id="ProtNLM"/>
    </source>
</evidence>
<dbReference type="STRING" id="988821.SAMN05421867_10645"/>
<protein>
    <recommendedName>
        <fullName evidence="4">YtxH domain-containing protein</fullName>
    </recommendedName>
</protein>
<evidence type="ECO:0000256" key="1">
    <source>
        <dbReference type="SAM" id="MobiDB-lite"/>
    </source>
</evidence>